<sequence>MRRGEKQAPPARARGSGAENGAPGPRLASARVERREAPSLARTFRKRAFAGAERCRRSVRCGWRGGREEQRAAAAVVVAAAKRRGGGSQRRGQEGSEAGTGRAGSGGLGLAGGNAMVPGAGARCVVVPAALRCPSSSAPVSQRAPPISARGPGKASRTIAKFATCATARRATRFPVGRQPGLPLALLPVRLPAFRACLAGRERDGGTEARACALCRREARPVSSLPLRRVERLEVTPYTLRGTRQAAPGYNIRLGVGREGETPGRRLPAAPRNQHWCQARPPNPLLSCIYYFFGLLFYR</sequence>
<evidence type="ECO:0000256" key="1">
    <source>
        <dbReference type="SAM" id="MobiDB-lite"/>
    </source>
</evidence>
<feature type="region of interest" description="Disordered" evidence="1">
    <location>
        <begin position="82"/>
        <end position="107"/>
    </location>
</feature>
<organism evidence="2 3">
    <name type="scientific">Lineolata rhizophorae</name>
    <dbReference type="NCBI Taxonomy" id="578093"/>
    <lineage>
        <taxon>Eukaryota</taxon>
        <taxon>Fungi</taxon>
        <taxon>Dikarya</taxon>
        <taxon>Ascomycota</taxon>
        <taxon>Pezizomycotina</taxon>
        <taxon>Dothideomycetes</taxon>
        <taxon>Dothideomycetes incertae sedis</taxon>
        <taxon>Lineolatales</taxon>
        <taxon>Lineolataceae</taxon>
        <taxon>Lineolata</taxon>
    </lineage>
</organism>
<proteinExistence type="predicted"/>
<protein>
    <submittedName>
        <fullName evidence="2">Uncharacterized protein</fullName>
    </submittedName>
</protein>
<name>A0A6A6NR89_9PEZI</name>
<gene>
    <name evidence="2" type="ORF">BDY21DRAFT_108572</name>
</gene>
<dbReference type="EMBL" id="MU001692">
    <property type="protein sequence ID" value="KAF2454285.1"/>
    <property type="molecule type" value="Genomic_DNA"/>
</dbReference>
<evidence type="ECO:0000313" key="3">
    <source>
        <dbReference type="Proteomes" id="UP000799766"/>
    </source>
</evidence>
<dbReference type="Proteomes" id="UP000799766">
    <property type="component" value="Unassembled WGS sequence"/>
</dbReference>
<accession>A0A6A6NR89</accession>
<keyword evidence="3" id="KW-1185">Reference proteome</keyword>
<feature type="region of interest" description="Disordered" evidence="1">
    <location>
        <begin position="1"/>
        <end position="39"/>
    </location>
</feature>
<dbReference type="AlphaFoldDB" id="A0A6A6NR89"/>
<reference evidence="2" key="1">
    <citation type="journal article" date="2020" name="Stud. Mycol.">
        <title>101 Dothideomycetes genomes: a test case for predicting lifestyles and emergence of pathogens.</title>
        <authorList>
            <person name="Haridas S."/>
            <person name="Albert R."/>
            <person name="Binder M."/>
            <person name="Bloem J."/>
            <person name="Labutti K."/>
            <person name="Salamov A."/>
            <person name="Andreopoulos B."/>
            <person name="Baker S."/>
            <person name="Barry K."/>
            <person name="Bills G."/>
            <person name="Bluhm B."/>
            <person name="Cannon C."/>
            <person name="Castanera R."/>
            <person name="Culley D."/>
            <person name="Daum C."/>
            <person name="Ezra D."/>
            <person name="Gonzalez J."/>
            <person name="Henrissat B."/>
            <person name="Kuo A."/>
            <person name="Liang C."/>
            <person name="Lipzen A."/>
            <person name="Lutzoni F."/>
            <person name="Magnuson J."/>
            <person name="Mondo S."/>
            <person name="Nolan M."/>
            <person name="Ohm R."/>
            <person name="Pangilinan J."/>
            <person name="Park H.-J."/>
            <person name="Ramirez L."/>
            <person name="Alfaro M."/>
            <person name="Sun H."/>
            <person name="Tritt A."/>
            <person name="Yoshinaga Y."/>
            <person name="Zwiers L.-H."/>
            <person name="Turgeon B."/>
            <person name="Goodwin S."/>
            <person name="Spatafora J."/>
            <person name="Crous P."/>
            <person name="Grigoriev I."/>
        </authorList>
    </citation>
    <scope>NUCLEOTIDE SEQUENCE</scope>
    <source>
        <strain evidence="2">ATCC 16933</strain>
    </source>
</reference>
<evidence type="ECO:0000313" key="2">
    <source>
        <dbReference type="EMBL" id="KAF2454285.1"/>
    </source>
</evidence>